<dbReference type="Proteomes" id="UP001500936">
    <property type="component" value="Unassembled WGS sequence"/>
</dbReference>
<dbReference type="InterPro" id="IPR050482">
    <property type="entry name" value="Sensor_HK_TwoCompSys"/>
</dbReference>
<dbReference type="Gene3D" id="2.60.40.2380">
    <property type="match status" value="1"/>
</dbReference>
<dbReference type="InterPro" id="IPR003594">
    <property type="entry name" value="HATPase_dom"/>
</dbReference>
<protein>
    <recommendedName>
        <fullName evidence="2">histidine kinase</fullName>
        <ecNumber evidence="2">2.7.13.3</ecNumber>
    </recommendedName>
</protein>
<keyword evidence="5" id="KW-0547">Nucleotide-binding</keyword>
<gene>
    <name evidence="11" type="ORF">GCM10023187_15800</name>
</gene>
<keyword evidence="3" id="KW-0597">Phosphoprotein</keyword>
<feature type="transmembrane region" description="Helical" evidence="9">
    <location>
        <begin position="201"/>
        <end position="226"/>
    </location>
</feature>
<organism evidence="11 12">
    <name type="scientific">Nibrella viscosa</name>
    <dbReference type="NCBI Taxonomy" id="1084524"/>
    <lineage>
        <taxon>Bacteria</taxon>
        <taxon>Pseudomonadati</taxon>
        <taxon>Bacteroidota</taxon>
        <taxon>Cytophagia</taxon>
        <taxon>Cytophagales</taxon>
        <taxon>Spirosomataceae</taxon>
        <taxon>Nibrella</taxon>
    </lineage>
</organism>
<dbReference type="InterPro" id="IPR011712">
    <property type="entry name" value="Sig_transdc_His_kin_sub3_dim/P"/>
</dbReference>
<dbReference type="SUPFAM" id="SSF55874">
    <property type="entry name" value="ATPase domain of HSP90 chaperone/DNA topoisomerase II/histidine kinase"/>
    <property type="match status" value="1"/>
</dbReference>
<dbReference type="Gene3D" id="1.20.5.1930">
    <property type="match status" value="1"/>
</dbReference>
<keyword evidence="9" id="KW-0472">Membrane</keyword>
<evidence type="ECO:0000256" key="8">
    <source>
        <dbReference type="ARBA" id="ARBA00023012"/>
    </source>
</evidence>
<dbReference type="InterPro" id="IPR011622">
    <property type="entry name" value="7TMR_DISM_rcpt_extracell_dom2"/>
</dbReference>
<feature type="domain" description="Histidine kinase" evidence="10">
    <location>
        <begin position="435"/>
        <end position="622"/>
    </location>
</feature>
<feature type="transmembrane region" description="Helical" evidence="9">
    <location>
        <begin position="170"/>
        <end position="194"/>
    </location>
</feature>
<keyword evidence="12" id="KW-1185">Reference proteome</keyword>
<dbReference type="Gene3D" id="3.30.565.10">
    <property type="entry name" value="Histidine kinase-like ATPase, C-terminal domain"/>
    <property type="match status" value="1"/>
</dbReference>
<evidence type="ECO:0000256" key="4">
    <source>
        <dbReference type="ARBA" id="ARBA00022679"/>
    </source>
</evidence>
<dbReference type="InterPro" id="IPR005467">
    <property type="entry name" value="His_kinase_dom"/>
</dbReference>
<dbReference type="Pfam" id="PF07696">
    <property type="entry name" value="7TMR-DISMED2"/>
    <property type="match status" value="1"/>
</dbReference>
<comment type="catalytic activity">
    <reaction evidence="1">
        <text>ATP + protein L-histidine = ADP + protein N-phospho-L-histidine.</text>
        <dbReference type="EC" id="2.7.13.3"/>
    </reaction>
</comment>
<dbReference type="EC" id="2.7.13.3" evidence="2"/>
<keyword evidence="8" id="KW-0902">Two-component regulatory system</keyword>
<dbReference type="Pfam" id="PF07730">
    <property type="entry name" value="HisKA_3"/>
    <property type="match status" value="1"/>
</dbReference>
<evidence type="ECO:0000256" key="2">
    <source>
        <dbReference type="ARBA" id="ARBA00012438"/>
    </source>
</evidence>
<dbReference type="Pfam" id="PF02518">
    <property type="entry name" value="HATPase_c"/>
    <property type="match status" value="1"/>
</dbReference>
<evidence type="ECO:0000256" key="3">
    <source>
        <dbReference type="ARBA" id="ARBA00022553"/>
    </source>
</evidence>
<feature type="transmembrane region" description="Helical" evidence="9">
    <location>
        <begin position="268"/>
        <end position="287"/>
    </location>
</feature>
<dbReference type="InterPro" id="IPR011623">
    <property type="entry name" value="7TMR_DISM_rcpt_extracell_dom1"/>
</dbReference>
<evidence type="ECO:0000313" key="11">
    <source>
        <dbReference type="EMBL" id="GAA4401536.1"/>
    </source>
</evidence>
<comment type="caution">
    <text evidence="11">The sequence shown here is derived from an EMBL/GenBank/DDBJ whole genome shotgun (WGS) entry which is preliminary data.</text>
</comment>
<dbReference type="InterPro" id="IPR036890">
    <property type="entry name" value="HATPase_C_sf"/>
</dbReference>
<keyword evidence="9" id="KW-0812">Transmembrane</keyword>
<evidence type="ECO:0000256" key="7">
    <source>
        <dbReference type="ARBA" id="ARBA00022840"/>
    </source>
</evidence>
<keyword evidence="6" id="KW-0418">Kinase</keyword>
<proteinExistence type="predicted"/>
<dbReference type="PROSITE" id="PS50109">
    <property type="entry name" value="HIS_KIN"/>
    <property type="match status" value="1"/>
</dbReference>
<evidence type="ECO:0000256" key="5">
    <source>
        <dbReference type="ARBA" id="ARBA00022741"/>
    </source>
</evidence>
<sequence>MISLPLYPQSPIVADRHFRQVVLSEQTTLLADTVPVPHSREVIKHPAAFRPQVGPSINPGFTNQFYWVHFRVRNPEPTPKELVLEVENPHINKLQLFTHAQGRLQAGLLTGDHFPFSRRPIRHPHFLFPITIAGNQTIDGYLWVDKHGEQVQIPLRLWAKDYFMANTNKLYLFVGFMFGIGGLYCVLSLLALLFFRLRLMFYYFGYTVSAWLFLAAHTGFGFALLWPQATWWTSAARPTLVLMMYISSVLFVRVFFRLETNFRRLFRYTTILLSVQVALLLMLWLQNPALGLFKNYWYNPVYYSGEWLLRYMIVLHGVAIVSIASVIFVGLRVYWQTRRPEGLWVAIGYLMALLSGSSITLVHVGLLPDNYVTHNLPLVTNALDTIILSVLLANRFKDIHVQNARIAVELALQRQKNAIQLLEGQIIERKRLSQELHDGISLSLANIRMKLSMLADSMNGRQKEAQQLVQALGNVGQDVRQFSHALSPVMLERYGLVDALDELTQQIQDSHPDLLVVFQHEQIVNQAIHPMVSQTMYQISLELLNNVLKHAEAQSVTVQLNQADSALRLLVSDDGRGYDLTEKNWGIGLQNIQARVQLLGGQFVVQRQPQGMVHRIELPAQTKLFS</sequence>
<evidence type="ECO:0000256" key="1">
    <source>
        <dbReference type="ARBA" id="ARBA00000085"/>
    </source>
</evidence>
<dbReference type="PANTHER" id="PTHR24421:SF10">
    <property type="entry name" value="NITRATE_NITRITE SENSOR PROTEIN NARQ"/>
    <property type="match status" value="1"/>
</dbReference>
<feature type="transmembrane region" description="Helical" evidence="9">
    <location>
        <begin position="238"/>
        <end position="256"/>
    </location>
</feature>
<feature type="transmembrane region" description="Helical" evidence="9">
    <location>
        <begin position="307"/>
        <end position="331"/>
    </location>
</feature>
<dbReference type="PANTHER" id="PTHR24421">
    <property type="entry name" value="NITRATE/NITRITE SENSOR PROTEIN NARX-RELATED"/>
    <property type="match status" value="1"/>
</dbReference>
<evidence type="ECO:0000313" key="12">
    <source>
        <dbReference type="Proteomes" id="UP001500936"/>
    </source>
</evidence>
<evidence type="ECO:0000259" key="10">
    <source>
        <dbReference type="PROSITE" id="PS50109"/>
    </source>
</evidence>
<feature type="transmembrane region" description="Helical" evidence="9">
    <location>
        <begin position="343"/>
        <end position="366"/>
    </location>
</feature>
<evidence type="ECO:0000256" key="9">
    <source>
        <dbReference type="SAM" id="Phobius"/>
    </source>
</evidence>
<accession>A0ABP8K6R6</accession>
<keyword evidence="7" id="KW-0067">ATP-binding</keyword>
<keyword evidence="9" id="KW-1133">Transmembrane helix</keyword>
<evidence type="ECO:0000256" key="6">
    <source>
        <dbReference type="ARBA" id="ARBA00022777"/>
    </source>
</evidence>
<keyword evidence="4" id="KW-0808">Transferase</keyword>
<dbReference type="EMBL" id="BAABHB010000002">
    <property type="protein sequence ID" value="GAA4401536.1"/>
    <property type="molecule type" value="Genomic_DNA"/>
</dbReference>
<name>A0ABP8K6R6_9BACT</name>
<dbReference type="CDD" id="cd16917">
    <property type="entry name" value="HATPase_UhpB-NarQ-NarX-like"/>
    <property type="match status" value="1"/>
</dbReference>
<reference evidence="12" key="1">
    <citation type="journal article" date="2019" name="Int. J. Syst. Evol. Microbiol.">
        <title>The Global Catalogue of Microorganisms (GCM) 10K type strain sequencing project: providing services to taxonomists for standard genome sequencing and annotation.</title>
        <authorList>
            <consortium name="The Broad Institute Genomics Platform"/>
            <consortium name="The Broad Institute Genome Sequencing Center for Infectious Disease"/>
            <person name="Wu L."/>
            <person name="Ma J."/>
        </authorList>
    </citation>
    <scope>NUCLEOTIDE SEQUENCE [LARGE SCALE GENOMIC DNA]</scope>
    <source>
        <strain evidence="12">JCM 17925</strain>
    </source>
</reference>
<dbReference type="Pfam" id="PF07695">
    <property type="entry name" value="7TMR-DISM_7TM"/>
    <property type="match status" value="1"/>
</dbReference>